<keyword evidence="2" id="KW-1185">Reference proteome</keyword>
<dbReference type="EMBL" id="KZ060225">
    <property type="protein sequence ID" value="PIO12616.1"/>
    <property type="molecule type" value="Genomic_DNA"/>
</dbReference>
<gene>
    <name evidence="1" type="ORF">AB205_0049750</name>
</gene>
<organism evidence="1 2">
    <name type="scientific">Aquarana catesbeiana</name>
    <name type="common">American bullfrog</name>
    <name type="synonym">Rana catesbeiana</name>
    <dbReference type="NCBI Taxonomy" id="8400"/>
    <lineage>
        <taxon>Eukaryota</taxon>
        <taxon>Metazoa</taxon>
        <taxon>Chordata</taxon>
        <taxon>Craniata</taxon>
        <taxon>Vertebrata</taxon>
        <taxon>Euteleostomi</taxon>
        <taxon>Amphibia</taxon>
        <taxon>Batrachia</taxon>
        <taxon>Anura</taxon>
        <taxon>Neobatrachia</taxon>
        <taxon>Ranoidea</taxon>
        <taxon>Ranidae</taxon>
        <taxon>Aquarana</taxon>
    </lineage>
</organism>
<proteinExistence type="predicted"/>
<name>A0A2G9QAL1_AQUCT</name>
<dbReference type="OrthoDB" id="10422260at2759"/>
<dbReference type="AlphaFoldDB" id="A0A2G9QAL1"/>
<accession>A0A2G9QAL1</accession>
<evidence type="ECO:0000313" key="1">
    <source>
        <dbReference type="EMBL" id="PIO12616.1"/>
    </source>
</evidence>
<protein>
    <submittedName>
        <fullName evidence="1">Uncharacterized protein</fullName>
    </submittedName>
</protein>
<sequence>MVAFKTFTNAKTRNVRTGGTIIAGVMPISTLAADMTYFWEGSLGRGTQEDIKKMLLMQPAYCIWLGKRMGEIRVLQKWWVPNSDWRMQQEGHYWHGGPVFVFLEAAGHYLCLPPHQLELHLWDSPHHQVILQCWIDYDQGVLGR</sequence>
<reference evidence="2" key="1">
    <citation type="journal article" date="2017" name="Nat. Commun.">
        <title>The North American bullfrog draft genome provides insight into hormonal regulation of long noncoding RNA.</title>
        <authorList>
            <person name="Hammond S.A."/>
            <person name="Warren R.L."/>
            <person name="Vandervalk B.P."/>
            <person name="Kucuk E."/>
            <person name="Khan H."/>
            <person name="Gibb E.A."/>
            <person name="Pandoh P."/>
            <person name="Kirk H."/>
            <person name="Zhao Y."/>
            <person name="Jones M."/>
            <person name="Mungall A.J."/>
            <person name="Coope R."/>
            <person name="Pleasance S."/>
            <person name="Moore R.A."/>
            <person name="Holt R.A."/>
            <person name="Round J.M."/>
            <person name="Ohora S."/>
            <person name="Walle B.V."/>
            <person name="Veldhoen N."/>
            <person name="Helbing C.C."/>
            <person name="Birol I."/>
        </authorList>
    </citation>
    <scope>NUCLEOTIDE SEQUENCE [LARGE SCALE GENOMIC DNA]</scope>
</reference>
<evidence type="ECO:0000313" key="2">
    <source>
        <dbReference type="Proteomes" id="UP000228934"/>
    </source>
</evidence>
<dbReference type="Proteomes" id="UP000228934">
    <property type="component" value="Unassembled WGS sequence"/>
</dbReference>